<dbReference type="AlphaFoldDB" id="A0AAV1X8D7"/>
<keyword evidence="4 6" id="KW-0964">Secreted</keyword>
<comment type="similarity">
    <text evidence="2 6">Belongs to the plant self-incompatibility (S1) protein family.</text>
</comment>
<comment type="caution">
    <text evidence="7">The sequence shown here is derived from an EMBL/GenBank/DDBJ whole genome shotgun (WGS) entry which is preliminary data.</text>
</comment>
<evidence type="ECO:0000256" key="6">
    <source>
        <dbReference type="RuleBase" id="RU367044"/>
    </source>
</evidence>
<evidence type="ECO:0000256" key="5">
    <source>
        <dbReference type="ARBA" id="ARBA00022729"/>
    </source>
</evidence>
<feature type="chain" id="PRO_5043112770" description="S-protein homolog" evidence="6">
    <location>
        <begin position="31"/>
        <end position="174"/>
    </location>
</feature>
<dbReference type="InterPro" id="IPR010264">
    <property type="entry name" value="Self-incomp_S1"/>
</dbReference>
<protein>
    <recommendedName>
        <fullName evidence="6">S-protein homolog</fullName>
    </recommendedName>
</protein>
<dbReference type="PANTHER" id="PTHR31232">
    <property type="match status" value="1"/>
</dbReference>
<dbReference type="Proteomes" id="UP001497480">
    <property type="component" value="Unassembled WGS sequence"/>
</dbReference>
<dbReference type="Pfam" id="PF05938">
    <property type="entry name" value="Self-incomp_S1"/>
    <property type="match status" value="1"/>
</dbReference>
<evidence type="ECO:0000256" key="1">
    <source>
        <dbReference type="ARBA" id="ARBA00004613"/>
    </source>
</evidence>
<evidence type="ECO:0000256" key="4">
    <source>
        <dbReference type="ARBA" id="ARBA00022525"/>
    </source>
</evidence>
<evidence type="ECO:0000313" key="8">
    <source>
        <dbReference type="Proteomes" id="UP001497480"/>
    </source>
</evidence>
<dbReference type="EMBL" id="CAXHTB010000012">
    <property type="protein sequence ID" value="CAL0317307.1"/>
    <property type="molecule type" value="Genomic_DNA"/>
</dbReference>
<keyword evidence="3 6" id="KW-0713">Self-incompatibility</keyword>
<proteinExistence type="inferred from homology"/>
<dbReference type="GO" id="GO:0005576">
    <property type="term" value="C:extracellular region"/>
    <property type="evidence" value="ECO:0007669"/>
    <property type="project" value="UniProtKB-SubCell"/>
</dbReference>
<comment type="subcellular location">
    <subcellularLocation>
        <location evidence="1 6">Secreted</location>
    </subcellularLocation>
</comment>
<name>A0AAV1X8D7_LUPLU</name>
<evidence type="ECO:0000256" key="3">
    <source>
        <dbReference type="ARBA" id="ARBA00022471"/>
    </source>
</evidence>
<evidence type="ECO:0000256" key="2">
    <source>
        <dbReference type="ARBA" id="ARBA00005581"/>
    </source>
</evidence>
<accession>A0AAV1X8D7</accession>
<gene>
    <name evidence="7" type="ORF">LLUT_LOCUS18367</name>
</gene>
<dbReference type="GO" id="GO:0060320">
    <property type="term" value="P:rejection of self pollen"/>
    <property type="evidence" value="ECO:0007669"/>
    <property type="project" value="UniProtKB-KW"/>
</dbReference>
<sequence>MIALVNKIVLSSFMLVTIFVTLQTMDGVESFFFYQKAVVGIANKLPNLKLTFHCKDKYRDNGFHTLAPGENYRFGFAITPIFINRTQWFCLFSWDGESHNFDIYVQERDDCIFCQWLIQKSGPCKYYATHLDCYQWKTTGQHEHQERKMFLISNTSIQQEPPVVLQPLNSQGRN</sequence>
<feature type="signal peptide" evidence="6">
    <location>
        <begin position="1"/>
        <end position="30"/>
    </location>
</feature>
<reference evidence="7 8" key="1">
    <citation type="submission" date="2024-03" db="EMBL/GenBank/DDBJ databases">
        <authorList>
            <person name="Martinez-Hernandez J."/>
        </authorList>
    </citation>
    <scope>NUCLEOTIDE SEQUENCE [LARGE SCALE GENOMIC DNA]</scope>
</reference>
<keyword evidence="8" id="KW-1185">Reference proteome</keyword>
<dbReference type="PANTHER" id="PTHR31232:SF43">
    <property type="entry name" value="S-PROTEIN HOMOLOG 29-RELATED"/>
    <property type="match status" value="1"/>
</dbReference>
<evidence type="ECO:0000313" key="7">
    <source>
        <dbReference type="EMBL" id="CAL0317307.1"/>
    </source>
</evidence>
<organism evidence="7 8">
    <name type="scientific">Lupinus luteus</name>
    <name type="common">European yellow lupine</name>
    <dbReference type="NCBI Taxonomy" id="3873"/>
    <lineage>
        <taxon>Eukaryota</taxon>
        <taxon>Viridiplantae</taxon>
        <taxon>Streptophyta</taxon>
        <taxon>Embryophyta</taxon>
        <taxon>Tracheophyta</taxon>
        <taxon>Spermatophyta</taxon>
        <taxon>Magnoliopsida</taxon>
        <taxon>eudicotyledons</taxon>
        <taxon>Gunneridae</taxon>
        <taxon>Pentapetalae</taxon>
        <taxon>rosids</taxon>
        <taxon>fabids</taxon>
        <taxon>Fabales</taxon>
        <taxon>Fabaceae</taxon>
        <taxon>Papilionoideae</taxon>
        <taxon>50 kb inversion clade</taxon>
        <taxon>genistoids sensu lato</taxon>
        <taxon>core genistoids</taxon>
        <taxon>Genisteae</taxon>
        <taxon>Lupinus</taxon>
    </lineage>
</organism>
<keyword evidence="5 6" id="KW-0732">Signal</keyword>